<feature type="domain" description="Fe/B12 periplasmic-binding" evidence="2">
    <location>
        <begin position="51"/>
        <end position="341"/>
    </location>
</feature>
<reference evidence="3 4" key="1">
    <citation type="journal article" date="2019" name="Int. J. Syst. Evol. Microbiol.">
        <title>The Global Catalogue of Microorganisms (GCM) 10K type strain sequencing project: providing services to taxonomists for standard genome sequencing and annotation.</title>
        <authorList>
            <consortium name="The Broad Institute Genomics Platform"/>
            <consortium name="The Broad Institute Genome Sequencing Center for Infectious Disease"/>
            <person name="Wu L."/>
            <person name="Ma J."/>
        </authorList>
    </citation>
    <scope>NUCLEOTIDE SEQUENCE [LARGE SCALE GENOMIC DNA]</scope>
    <source>
        <strain evidence="3 4">JCM 14046</strain>
    </source>
</reference>
<evidence type="ECO:0000313" key="3">
    <source>
        <dbReference type="EMBL" id="GAA1923063.1"/>
    </source>
</evidence>
<dbReference type="InterPro" id="IPR002491">
    <property type="entry name" value="ABC_transptr_periplasmic_BD"/>
</dbReference>
<dbReference type="EMBL" id="BAAAMY010000005">
    <property type="protein sequence ID" value="GAA1923063.1"/>
    <property type="molecule type" value="Genomic_DNA"/>
</dbReference>
<accession>A0ABN2PJ46</accession>
<dbReference type="Proteomes" id="UP001501612">
    <property type="component" value="Unassembled WGS sequence"/>
</dbReference>
<dbReference type="PROSITE" id="PS50983">
    <property type="entry name" value="FE_B12_PBP"/>
    <property type="match status" value="1"/>
</dbReference>
<evidence type="ECO:0000256" key="1">
    <source>
        <dbReference type="ARBA" id="ARBA00008814"/>
    </source>
</evidence>
<dbReference type="PANTHER" id="PTHR30535:SF7">
    <property type="entry name" value="IRON(III) DICITRATE-BINDING PROTEIN"/>
    <property type="match status" value="1"/>
</dbReference>
<dbReference type="InterPro" id="IPR050902">
    <property type="entry name" value="ABC_Transporter_SBP"/>
</dbReference>
<dbReference type="Pfam" id="PF01497">
    <property type="entry name" value="Peripla_BP_2"/>
    <property type="match status" value="1"/>
</dbReference>
<evidence type="ECO:0000313" key="4">
    <source>
        <dbReference type="Proteomes" id="UP001501612"/>
    </source>
</evidence>
<keyword evidence="4" id="KW-1185">Reference proteome</keyword>
<comment type="similarity">
    <text evidence="1">Belongs to the bacterial solute-binding protein 8 family.</text>
</comment>
<name>A0ABN2PJ46_9ACTN</name>
<comment type="caution">
    <text evidence="3">The sequence shown here is derived from an EMBL/GenBank/DDBJ whole genome shotgun (WGS) entry which is preliminary data.</text>
</comment>
<gene>
    <name evidence="3" type="ORF">GCM10009737_25860</name>
</gene>
<protein>
    <submittedName>
        <fullName evidence="3">ABC transporter substrate-binding protein</fullName>
    </submittedName>
</protein>
<proteinExistence type="inferred from homology"/>
<dbReference type="Gene3D" id="3.40.50.1980">
    <property type="entry name" value="Nitrogenase molybdenum iron protein domain"/>
    <property type="match status" value="2"/>
</dbReference>
<organism evidence="3 4">
    <name type="scientific">Nocardioides lentus</name>
    <dbReference type="NCBI Taxonomy" id="338077"/>
    <lineage>
        <taxon>Bacteria</taxon>
        <taxon>Bacillati</taxon>
        <taxon>Actinomycetota</taxon>
        <taxon>Actinomycetes</taxon>
        <taxon>Propionibacteriales</taxon>
        <taxon>Nocardioidaceae</taxon>
        <taxon>Nocardioides</taxon>
    </lineage>
</organism>
<dbReference type="PANTHER" id="PTHR30535">
    <property type="entry name" value="VITAMIN B12-BINDING PROTEIN"/>
    <property type="match status" value="1"/>
</dbReference>
<dbReference type="SUPFAM" id="SSF53807">
    <property type="entry name" value="Helical backbone' metal receptor"/>
    <property type="match status" value="1"/>
</dbReference>
<evidence type="ECO:0000259" key="2">
    <source>
        <dbReference type="PROSITE" id="PS50983"/>
    </source>
</evidence>
<sequence length="341" mass="35448">MVPVLLLTGSLVLGACGATGPGEPGAGAAADRPVTVDDCDREVTVDSRPERIVSLNQGTTEILLSLGVADRMAGTAQWTDPVLPALADANDTVPRLADDAPSLESVLAAEPDLVTASFTSTLAEGGVAPVGTFESYGVPTYLSPAECGKVEVGDTDGEREGVLEIGTIHDEVRDLATLVGAEAEGDELVADLERRMAAVEPIEPTAATGGEPVSVMYWFANAESPYLAGCCGGPGIVDRALGLDNVFADQTNEWPQVGWEAVAERDPDVIVLGDLTRRSQTAETAAAKIDYLESHPVAREMTAVRNGRYVALAGAELNPSIRTVDAVEKVAAGIRELGLGR</sequence>